<feature type="transmembrane region" description="Helical" evidence="1">
    <location>
        <begin position="265"/>
        <end position="283"/>
    </location>
</feature>
<organism evidence="3">
    <name type="scientific">marine metagenome</name>
    <dbReference type="NCBI Taxonomy" id="408172"/>
    <lineage>
        <taxon>unclassified sequences</taxon>
        <taxon>metagenomes</taxon>
        <taxon>ecological metagenomes</taxon>
    </lineage>
</organism>
<accession>A0A382E705</accession>
<reference evidence="3" key="1">
    <citation type="submission" date="2018-05" db="EMBL/GenBank/DDBJ databases">
        <authorList>
            <person name="Lanie J.A."/>
            <person name="Ng W.-L."/>
            <person name="Kazmierczak K.M."/>
            <person name="Andrzejewski T.M."/>
            <person name="Davidsen T.M."/>
            <person name="Wayne K.J."/>
            <person name="Tettelin H."/>
            <person name="Glass J.I."/>
            <person name="Rusch D."/>
            <person name="Podicherti R."/>
            <person name="Tsui H.-C.T."/>
            <person name="Winkler M.E."/>
        </authorList>
    </citation>
    <scope>NUCLEOTIDE SEQUENCE</scope>
</reference>
<evidence type="ECO:0000256" key="1">
    <source>
        <dbReference type="SAM" id="Phobius"/>
    </source>
</evidence>
<feature type="transmembrane region" description="Helical" evidence="1">
    <location>
        <begin position="127"/>
        <end position="145"/>
    </location>
</feature>
<dbReference type="InterPro" id="IPR000620">
    <property type="entry name" value="EamA_dom"/>
</dbReference>
<keyword evidence="1" id="KW-1133">Transmembrane helix</keyword>
<feature type="transmembrane region" description="Helical" evidence="1">
    <location>
        <begin position="70"/>
        <end position="90"/>
    </location>
</feature>
<feature type="domain" description="EamA" evidence="2">
    <location>
        <begin position="151"/>
        <end position="282"/>
    </location>
</feature>
<keyword evidence="1" id="KW-0472">Membrane</keyword>
<dbReference type="Pfam" id="PF00892">
    <property type="entry name" value="EamA"/>
    <property type="match status" value="2"/>
</dbReference>
<gene>
    <name evidence="3" type="ORF">METZ01_LOCUS199264</name>
</gene>
<dbReference type="PANTHER" id="PTHR22911:SF135">
    <property type="entry name" value="BLR4310 PROTEIN"/>
    <property type="match status" value="1"/>
</dbReference>
<name>A0A382E705_9ZZZZ</name>
<dbReference type="EMBL" id="UINC01043008">
    <property type="protein sequence ID" value="SVB46410.1"/>
    <property type="molecule type" value="Genomic_DNA"/>
</dbReference>
<proteinExistence type="predicted"/>
<dbReference type="PANTHER" id="PTHR22911">
    <property type="entry name" value="ACYL-MALONYL CONDENSING ENZYME-RELATED"/>
    <property type="match status" value="1"/>
</dbReference>
<sequence length="316" mass="33822">MAVKLSRFQGSIVILCCGVAFSFGALTFRYLEEADEWQYLFVRGLSAALVSFLIILGMGRNPFRSVIEAGSAQIVAGLIMGGLFTLYIVALSRVTAAFVLLVQSTSPFYAAIFARFFLKESLTRDTGIAMFVSLVGVIVMVGGGLESGDPLGIILSVVLSIALGGYTVLVRSSPARDPGVPTVVGGSASALVAGLLAGFGPGLEMSGNDVFMAFIGGGILIGAFTPFWNYAHRFVPSADISLLLISEIVAAPLWVWIWVDETPRTETLVGGAICLISVIWLTLRSSTEEDHKFERLEQTRALHVGAVPSFFRIRKN</sequence>
<feature type="transmembrane region" description="Helical" evidence="1">
    <location>
        <begin position="12"/>
        <end position="31"/>
    </location>
</feature>
<evidence type="ECO:0000259" key="2">
    <source>
        <dbReference type="Pfam" id="PF00892"/>
    </source>
</evidence>
<feature type="transmembrane region" description="Helical" evidence="1">
    <location>
        <begin position="240"/>
        <end position="259"/>
    </location>
</feature>
<feature type="transmembrane region" description="Helical" evidence="1">
    <location>
        <begin position="182"/>
        <end position="199"/>
    </location>
</feature>
<evidence type="ECO:0000313" key="3">
    <source>
        <dbReference type="EMBL" id="SVB46410.1"/>
    </source>
</evidence>
<feature type="transmembrane region" description="Helical" evidence="1">
    <location>
        <begin position="96"/>
        <end position="118"/>
    </location>
</feature>
<dbReference type="InterPro" id="IPR037185">
    <property type="entry name" value="EmrE-like"/>
</dbReference>
<feature type="transmembrane region" description="Helical" evidence="1">
    <location>
        <begin position="151"/>
        <end position="170"/>
    </location>
</feature>
<protein>
    <recommendedName>
        <fullName evidence="2">EamA domain-containing protein</fullName>
    </recommendedName>
</protein>
<feature type="transmembrane region" description="Helical" evidence="1">
    <location>
        <begin position="211"/>
        <end position="228"/>
    </location>
</feature>
<dbReference type="GO" id="GO:0016020">
    <property type="term" value="C:membrane"/>
    <property type="evidence" value="ECO:0007669"/>
    <property type="project" value="InterPro"/>
</dbReference>
<feature type="domain" description="EamA" evidence="2">
    <location>
        <begin position="10"/>
        <end position="141"/>
    </location>
</feature>
<dbReference type="AlphaFoldDB" id="A0A382E705"/>
<dbReference type="SUPFAM" id="SSF103481">
    <property type="entry name" value="Multidrug resistance efflux transporter EmrE"/>
    <property type="match status" value="2"/>
</dbReference>
<feature type="transmembrane region" description="Helical" evidence="1">
    <location>
        <begin position="37"/>
        <end position="58"/>
    </location>
</feature>
<keyword evidence="1" id="KW-0812">Transmembrane</keyword>